<comment type="caution">
    <text evidence="2">The sequence shown here is derived from an EMBL/GenBank/DDBJ whole genome shotgun (WGS) entry which is preliminary data.</text>
</comment>
<feature type="region of interest" description="Disordered" evidence="1">
    <location>
        <begin position="1"/>
        <end position="104"/>
    </location>
</feature>
<evidence type="ECO:0000256" key="1">
    <source>
        <dbReference type="SAM" id="MobiDB-lite"/>
    </source>
</evidence>
<protein>
    <recommendedName>
        <fullName evidence="4">Histidine phosphatase family protein</fullName>
    </recommendedName>
</protein>
<dbReference type="AlphaFoldDB" id="A0A813EH84"/>
<feature type="compositionally biased region" description="Basic and acidic residues" evidence="1">
    <location>
        <begin position="91"/>
        <end position="104"/>
    </location>
</feature>
<dbReference type="EMBL" id="CAJNNV010011626">
    <property type="protein sequence ID" value="CAE8599936.1"/>
    <property type="molecule type" value="Genomic_DNA"/>
</dbReference>
<evidence type="ECO:0000313" key="3">
    <source>
        <dbReference type="Proteomes" id="UP000654075"/>
    </source>
</evidence>
<sequence>QQSMPELQRRAISATPRQQEVKYFGNPLDAHARLSPSAIEPAPEDRERPMFRRKAAGQFSPRALAAERAADQSTTAGKPMSPRFASARSLSPREDSALSEEANWRDRPVSRMASWFGLALLSLAALTTSSDASGFTTLPSHGPTQLRGSSGNGTVYILRHGEKVWMLGCENAQGLARAQNLIHVFNGMPSTEHETFPKPKAVFANWYHDPVDCERCNQTMQPLAQANGLQV</sequence>
<reference evidence="2" key="1">
    <citation type="submission" date="2021-02" db="EMBL/GenBank/DDBJ databases">
        <authorList>
            <person name="Dougan E. K."/>
            <person name="Rhodes N."/>
            <person name="Thang M."/>
            <person name="Chan C."/>
        </authorList>
    </citation>
    <scope>NUCLEOTIDE SEQUENCE</scope>
</reference>
<evidence type="ECO:0008006" key="4">
    <source>
        <dbReference type="Google" id="ProtNLM"/>
    </source>
</evidence>
<proteinExistence type="predicted"/>
<feature type="non-terminal residue" evidence="2">
    <location>
        <position position="1"/>
    </location>
</feature>
<keyword evidence="3" id="KW-1185">Reference proteome</keyword>
<organism evidence="2 3">
    <name type="scientific">Polarella glacialis</name>
    <name type="common">Dinoflagellate</name>
    <dbReference type="NCBI Taxonomy" id="89957"/>
    <lineage>
        <taxon>Eukaryota</taxon>
        <taxon>Sar</taxon>
        <taxon>Alveolata</taxon>
        <taxon>Dinophyceae</taxon>
        <taxon>Suessiales</taxon>
        <taxon>Suessiaceae</taxon>
        <taxon>Polarella</taxon>
    </lineage>
</organism>
<accession>A0A813EH84</accession>
<gene>
    <name evidence="2" type="ORF">PGLA1383_LOCUS18276</name>
</gene>
<evidence type="ECO:0000313" key="2">
    <source>
        <dbReference type="EMBL" id="CAE8599936.1"/>
    </source>
</evidence>
<dbReference type="Proteomes" id="UP000654075">
    <property type="component" value="Unassembled WGS sequence"/>
</dbReference>
<name>A0A813EH84_POLGL</name>
<feature type="non-terminal residue" evidence="2">
    <location>
        <position position="231"/>
    </location>
</feature>